<feature type="compositionally biased region" description="Polar residues" evidence="6">
    <location>
        <begin position="1088"/>
        <end position="1104"/>
    </location>
</feature>
<dbReference type="InterPro" id="IPR001060">
    <property type="entry name" value="FCH_dom"/>
</dbReference>
<evidence type="ECO:0000256" key="4">
    <source>
        <dbReference type="PROSITE-ProRule" id="PRU00192"/>
    </source>
</evidence>
<dbReference type="PROSITE" id="PS50002">
    <property type="entry name" value="SH3"/>
    <property type="match status" value="1"/>
</dbReference>
<evidence type="ECO:0000256" key="2">
    <source>
        <dbReference type="ARBA" id="ARBA00022468"/>
    </source>
</evidence>
<dbReference type="SUPFAM" id="SSF48350">
    <property type="entry name" value="GTPase activation domain, GAP"/>
    <property type="match status" value="1"/>
</dbReference>
<keyword evidence="1 4" id="KW-0728">SH3 domain</keyword>
<feature type="compositionally biased region" description="Low complexity" evidence="6">
    <location>
        <begin position="575"/>
        <end position="589"/>
    </location>
</feature>
<dbReference type="OrthoDB" id="5981864at2759"/>
<keyword evidence="10" id="KW-1185">Reference proteome</keyword>
<dbReference type="Proteomes" id="UP000699462">
    <property type="component" value="Unassembled WGS sequence"/>
</dbReference>
<organism evidence="9 10">
    <name type="scientific">Paragonimus westermani</name>
    <dbReference type="NCBI Taxonomy" id="34504"/>
    <lineage>
        <taxon>Eukaryota</taxon>
        <taxon>Metazoa</taxon>
        <taxon>Spiralia</taxon>
        <taxon>Lophotrochozoa</taxon>
        <taxon>Platyhelminthes</taxon>
        <taxon>Trematoda</taxon>
        <taxon>Digenea</taxon>
        <taxon>Plagiorchiida</taxon>
        <taxon>Troglotremata</taxon>
        <taxon>Troglotrematidae</taxon>
        <taxon>Paragonimus</taxon>
    </lineage>
</organism>
<keyword evidence="3 5" id="KW-0175">Coiled coil</keyword>
<evidence type="ECO:0000259" key="8">
    <source>
        <dbReference type="PROSITE" id="PS50238"/>
    </source>
</evidence>
<feature type="compositionally biased region" description="Basic and acidic residues" evidence="6">
    <location>
        <begin position="1107"/>
        <end position="1117"/>
    </location>
</feature>
<sequence length="1520" mass="166586">MDYSCGLGPHFGGSLKRSSNIRRSLSSSKYIGGIDWHLRTQFIEQAKCLDLKLDIDCTVLAELQEFYRRRAVVEQEYADALVKLANGLKQRHVNETSKRPHWAPYTTTTILNTLLGSTLRVSEAHALLSDLFAKQMVQRLVDMDEDAVRLHKQCREMMSACQERVLISTAKLQQDQREYGTKQLTALEANRQRRRAEEKMQLAAQKAKSKNKDPKSSQRFLRAQNEFSSKDLTYTGTMIATARARNDYLVQLAATNHSISRYFVEEAPDIIDCLACGFHNSLARSAMMHLSCEEALKTCHSSIVEMFNRTVTALDWRQDKTCFLKCNEQSYTRPNPFVFMPAKEDSEAQIQVDGVLRDQLETNAKQLSAEIEALRISTEETWKTLEVVEKRLLELINQKDYDVSRLFITERPRHRRSIGAPSSNTNGLLGPTGSVNAAGSSSSLVPVGGSSGGSVEQPESSLGRSHSSHSPSSNPAAADDSSSGLYLRLRAAHRNGRIEQEKFYLDCFLRYTEEMHKCQMLQVKLAEIRRAIESDVKVDKPSQPLCAATATSTPTAPKYGWHVLPSSITPLGDTSSVSASRSPAQSRPSNVIKAEDSFGSSSPPPPPAPPTPQGKKIIGLTRNRVNLKATGGPPPHPHRANPSTGHPLIDPLNSHCTALVHKPPANRRVLRVPNVGKPKLFGGTIDEYVEGTKQPIPFILVSCTRVIVQFGLHQQGIFRVSGSQNEINEFKAAFERGEDPLVDVREAREINSTAGLLKLYFRELGEPPFPNTMFANLMACARESSDVDDAARRLRAVVCQGLSRPVFIVMRFLFAFLSHVTEHADENSMDAYNLAICFAPSLMAVPGELNQVHYHSSVIDLIKTFITHHALVFDPLIPGPMYSKHALPTSVLCSGGSPVNTSISSSCTNSPRTAIRDELQLNTVHRMTPTVVDTTIRPPPGLDSHTPNPRDSSISITTKSSSLGDFADTDRSLEQPSLPDNEDNNATDKFGDQSGDDLQSMSDSDLSETPYTVAVAQADFNGSTMRELSFQQGDELFLYRRLNDHWWEGQLAADPSGAHGLVPNLYVVPKAALVSLSGLVVDGDRQDTCQSDETTSSSVRTGQKTAEVLDTKDVGSDRDEDEDEEEDEEDDYEVEDTRSLDDLRGSDVSQHLEANIRTTDDVLQDTNTNVADFPSSEGDLQDDLMIDVVFPLTGSCLDQGQKVPTPSNGCSSSIDIDDDLTPAPKDLPSPHSDGLPSPTDLSHIPTCKSDMRQGSRSASIRHTIAVPTCRGSLDTVPEDEAMTTANSNSSTLRCSPPHRHFSPMEISTSGENGMQSRFFSNADIDNQLAEFMRNLSSLEQEVTRGSDFLSIERTRELGRKFQLPSAKHTPDLVMDLPRAKPIHVPGSGASSTIVPSQFDGSSADKFAEQGLDTMRKRPDSRSGSADPVASVDSNPGSDTRPVPLCGSAKSDHSSVETSSVFERRSSPHGSDRSLSPSETGFRTASIAARVAAFEASSSPSDVSFGRGAPRPPLAPKPRRA</sequence>
<dbReference type="SUPFAM" id="SSF103657">
    <property type="entry name" value="BAR/IMD domain-like"/>
    <property type="match status" value="1"/>
</dbReference>
<gene>
    <name evidence="9" type="ORF">P879_06030</name>
</gene>
<protein>
    <recommendedName>
        <fullName evidence="11">SLIT-ROBO Rho GTPase activating protein</fullName>
    </recommendedName>
</protein>
<feature type="domain" description="SH3" evidence="7">
    <location>
        <begin position="1009"/>
        <end position="1072"/>
    </location>
</feature>
<feature type="compositionally biased region" description="Polar residues" evidence="6">
    <location>
        <begin position="420"/>
        <end position="438"/>
    </location>
</feature>
<evidence type="ECO:0000256" key="1">
    <source>
        <dbReference type="ARBA" id="ARBA00022443"/>
    </source>
</evidence>
<evidence type="ECO:0000259" key="7">
    <source>
        <dbReference type="PROSITE" id="PS50002"/>
    </source>
</evidence>
<dbReference type="Pfam" id="PF00611">
    <property type="entry name" value="FCH"/>
    <property type="match status" value="1"/>
</dbReference>
<feature type="compositionally biased region" description="Acidic residues" evidence="6">
    <location>
        <begin position="1118"/>
        <end position="1134"/>
    </location>
</feature>
<dbReference type="GO" id="GO:0007165">
    <property type="term" value="P:signal transduction"/>
    <property type="evidence" value="ECO:0007669"/>
    <property type="project" value="InterPro"/>
</dbReference>
<evidence type="ECO:0000313" key="10">
    <source>
        <dbReference type="Proteomes" id="UP000699462"/>
    </source>
</evidence>
<dbReference type="SMART" id="SM00324">
    <property type="entry name" value="RhoGAP"/>
    <property type="match status" value="1"/>
</dbReference>
<dbReference type="SMART" id="SM00055">
    <property type="entry name" value="FCH"/>
    <property type="match status" value="1"/>
</dbReference>
<reference evidence="9 10" key="1">
    <citation type="submission" date="2019-07" db="EMBL/GenBank/DDBJ databases">
        <title>Annotation for the trematode Paragonimus westermani.</title>
        <authorList>
            <person name="Choi Y.-J."/>
        </authorList>
    </citation>
    <scope>NUCLEOTIDE SEQUENCE [LARGE SCALE GENOMIC DNA]</scope>
    <source>
        <strain evidence="9">180907_Pwestermani</strain>
    </source>
</reference>
<dbReference type="EMBL" id="JTDF01021625">
    <property type="protein sequence ID" value="KAF8561595.1"/>
    <property type="molecule type" value="Genomic_DNA"/>
</dbReference>
<dbReference type="PANTHER" id="PTHR14166">
    <property type="entry name" value="SLIT-ROBO RHO GTPASE ACTIVATING PROTEIN"/>
    <property type="match status" value="1"/>
</dbReference>
<feature type="compositionally biased region" description="Basic and acidic residues" evidence="6">
    <location>
        <begin position="1135"/>
        <end position="1145"/>
    </location>
</feature>
<dbReference type="PROSITE" id="PS50238">
    <property type="entry name" value="RHOGAP"/>
    <property type="match status" value="1"/>
</dbReference>
<proteinExistence type="predicted"/>
<dbReference type="InterPro" id="IPR051627">
    <property type="entry name" value="SLIT-ROBO_RhoGAP"/>
</dbReference>
<comment type="caution">
    <text evidence="9">The sequence shown here is derived from an EMBL/GenBank/DDBJ whole genome shotgun (WGS) entry which is preliminary data.</text>
</comment>
<keyword evidence="2" id="KW-0343">GTPase activation</keyword>
<accession>A0A8T0D153</accession>
<evidence type="ECO:0000313" key="9">
    <source>
        <dbReference type="EMBL" id="KAF8561595.1"/>
    </source>
</evidence>
<feature type="compositionally biased region" description="Polar residues" evidence="6">
    <location>
        <begin position="1197"/>
        <end position="1214"/>
    </location>
</feature>
<feature type="compositionally biased region" description="Low complexity" evidence="6">
    <location>
        <begin position="952"/>
        <end position="962"/>
    </location>
</feature>
<dbReference type="InterPro" id="IPR036028">
    <property type="entry name" value="SH3-like_dom_sf"/>
</dbReference>
<dbReference type="Gene3D" id="1.10.555.10">
    <property type="entry name" value="Rho GTPase activation protein"/>
    <property type="match status" value="1"/>
</dbReference>
<feature type="compositionally biased region" description="Polar residues" evidence="6">
    <location>
        <begin position="1388"/>
        <end position="1400"/>
    </location>
</feature>
<feature type="compositionally biased region" description="Low complexity" evidence="6">
    <location>
        <begin position="992"/>
        <end position="1004"/>
    </location>
</feature>
<evidence type="ECO:0000256" key="3">
    <source>
        <dbReference type="ARBA" id="ARBA00023054"/>
    </source>
</evidence>
<feature type="coiled-coil region" evidence="5">
    <location>
        <begin position="186"/>
        <end position="213"/>
    </location>
</feature>
<dbReference type="Pfam" id="PF00620">
    <property type="entry name" value="RhoGAP"/>
    <property type="match status" value="1"/>
</dbReference>
<feature type="compositionally biased region" description="Pro residues" evidence="6">
    <location>
        <begin position="1509"/>
        <end position="1520"/>
    </location>
</feature>
<dbReference type="SMART" id="SM00326">
    <property type="entry name" value="SH3"/>
    <property type="match status" value="1"/>
</dbReference>
<dbReference type="InterPro" id="IPR000198">
    <property type="entry name" value="RhoGAP_dom"/>
</dbReference>
<feature type="region of interest" description="Disordered" evidence="6">
    <location>
        <begin position="926"/>
        <end position="1006"/>
    </location>
</feature>
<feature type="domain" description="Rho-GAP" evidence="8">
    <location>
        <begin position="683"/>
        <end position="873"/>
    </location>
</feature>
<feature type="region of interest" description="Disordered" evidence="6">
    <location>
        <begin position="1494"/>
        <end position="1520"/>
    </location>
</feature>
<dbReference type="GO" id="GO:0005096">
    <property type="term" value="F:GTPase activator activity"/>
    <property type="evidence" value="ECO:0007669"/>
    <property type="project" value="UniProtKB-KW"/>
</dbReference>
<evidence type="ECO:0008006" key="11">
    <source>
        <dbReference type="Google" id="ProtNLM"/>
    </source>
</evidence>
<feature type="region of interest" description="Disordered" evidence="6">
    <location>
        <begin position="1197"/>
        <end position="1261"/>
    </location>
</feature>
<feature type="compositionally biased region" description="Low complexity" evidence="6">
    <location>
        <begin position="439"/>
        <end position="482"/>
    </location>
</feature>
<feature type="region of interest" description="Disordered" evidence="6">
    <location>
        <begin position="1378"/>
        <end position="1480"/>
    </location>
</feature>
<dbReference type="Gene3D" id="1.20.1270.60">
    <property type="entry name" value="Arfaptin homology (AH) domain/BAR domain"/>
    <property type="match status" value="1"/>
</dbReference>
<evidence type="ECO:0000256" key="6">
    <source>
        <dbReference type="SAM" id="MobiDB-lite"/>
    </source>
</evidence>
<name>A0A8T0D153_9TREM</name>
<feature type="region of interest" description="Disordered" evidence="6">
    <location>
        <begin position="416"/>
        <end position="482"/>
    </location>
</feature>
<dbReference type="Pfam" id="PF00018">
    <property type="entry name" value="SH3_1"/>
    <property type="match status" value="1"/>
</dbReference>
<dbReference type="InterPro" id="IPR027267">
    <property type="entry name" value="AH/BAR_dom_sf"/>
</dbReference>
<dbReference type="InterPro" id="IPR001452">
    <property type="entry name" value="SH3_domain"/>
</dbReference>
<dbReference type="InterPro" id="IPR008936">
    <property type="entry name" value="Rho_GTPase_activation_prot"/>
</dbReference>
<dbReference type="Gene3D" id="2.30.30.40">
    <property type="entry name" value="SH3 Domains"/>
    <property type="match status" value="1"/>
</dbReference>
<feature type="compositionally biased region" description="Pro residues" evidence="6">
    <location>
        <begin position="602"/>
        <end position="612"/>
    </location>
</feature>
<feature type="region of interest" description="Disordered" evidence="6">
    <location>
        <begin position="1085"/>
        <end position="1146"/>
    </location>
</feature>
<feature type="compositionally biased region" description="Basic and acidic residues" evidence="6">
    <location>
        <begin position="1461"/>
        <end position="1471"/>
    </location>
</feature>
<dbReference type="SUPFAM" id="SSF50044">
    <property type="entry name" value="SH3-domain"/>
    <property type="match status" value="1"/>
</dbReference>
<evidence type="ECO:0000256" key="5">
    <source>
        <dbReference type="SAM" id="Coils"/>
    </source>
</evidence>
<feature type="region of interest" description="Disordered" evidence="6">
    <location>
        <begin position="572"/>
        <end position="648"/>
    </location>
</feature>